<dbReference type="GO" id="GO:0005524">
    <property type="term" value="F:ATP binding"/>
    <property type="evidence" value="ECO:0007669"/>
    <property type="project" value="UniProtKB-KW"/>
</dbReference>
<keyword evidence="8 10" id="KW-1208">Phospholipid metabolism</keyword>
<dbReference type="SUPFAM" id="SSF56024">
    <property type="entry name" value="Phospholipase D/nuclease"/>
    <property type="match status" value="1"/>
</dbReference>
<feature type="domain" description="PLD phosphodiesterase" evidence="11">
    <location>
        <begin position="201"/>
        <end position="228"/>
    </location>
</feature>
<gene>
    <name evidence="12" type="ORF">NSK_005640</name>
</gene>
<dbReference type="InterPro" id="IPR016270">
    <property type="entry name" value="PGS1"/>
</dbReference>
<evidence type="ECO:0000256" key="7">
    <source>
        <dbReference type="ARBA" id="ARBA00023209"/>
    </source>
</evidence>
<keyword evidence="3 10" id="KW-0444">Lipid biosynthesis</keyword>
<evidence type="ECO:0000256" key="4">
    <source>
        <dbReference type="ARBA" id="ARBA00022679"/>
    </source>
</evidence>
<dbReference type="PANTHER" id="PTHR12586:SF1">
    <property type="entry name" value="CDP-DIACYLGLYCEROL--GLYCEROL-3-PHOSPHATE 3-PHOSPHATIDYLTRANSFERASE, MITOCHONDRIAL"/>
    <property type="match status" value="1"/>
</dbReference>
<dbReference type="AlphaFoldDB" id="A0A4D9CUW8"/>
<keyword evidence="5" id="KW-0677">Repeat</keyword>
<protein>
    <recommendedName>
        <fullName evidence="10">CDP-diacylglycerol--glycerol-3-phosphate 3-phosphatidyltransferase</fullName>
        <ecNumber evidence="10">2.7.8.5</ecNumber>
    </recommendedName>
</protein>
<dbReference type="PANTHER" id="PTHR12586">
    <property type="entry name" value="CDP-DIACYLGLYCEROL--SERINE O-PHOSPHATIDYLTRANSFERASE"/>
    <property type="match status" value="1"/>
</dbReference>
<organism evidence="12 13">
    <name type="scientific">Nannochloropsis salina CCMP1776</name>
    <dbReference type="NCBI Taxonomy" id="1027361"/>
    <lineage>
        <taxon>Eukaryota</taxon>
        <taxon>Sar</taxon>
        <taxon>Stramenopiles</taxon>
        <taxon>Ochrophyta</taxon>
        <taxon>Eustigmatophyceae</taxon>
        <taxon>Eustigmatales</taxon>
        <taxon>Monodopsidaceae</taxon>
        <taxon>Microchloropsis</taxon>
        <taxon>Microchloropsis salina</taxon>
    </lineage>
</organism>
<keyword evidence="6 10" id="KW-0443">Lipid metabolism</keyword>
<dbReference type="PROSITE" id="PS50035">
    <property type="entry name" value="PLD"/>
    <property type="match status" value="1"/>
</dbReference>
<reference evidence="12 13" key="1">
    <citation type="submission" date="2019-01" db="EMBL/GenBank/DDBJ databases">
        <title>Nuclear Genome Assembly of the Microalgal Biofuel strain Nannochloropsis salina CCMP1776.</title>
        <authorList>
            <person name="Hovde B."/>
        </authorList>
    </citation>
    <scope>NUCLEOTIDE SEQUENCE [LARGE SCALE GENOMIC DNA]</scope>
    <source>
        <strain evidence="12 13">CCMP1776</strain>
    </source>
</reference>
<evidence type="ECO:0000256" key="1">
    <source>
        <dbReference type="ARBA" id="ARBA00005042"/>
    </source>
</evidence>
<dbReference type="Gene3D" id="3.30.870.10">
    <property type="entry name" value="Endonuclease Chain A"/>
    <property type="match status" value="2"/>
</dbReference>
<comment type="function">
    <text evidence="10">Functions in the biosynthesis of the anionic phospholipids phosphatidylglycerol and cardiolipin.</text>
</comment>
<dbReference type="GO" id="GO:0008444">
    <property type="term" value="F:CDP-diacylglycerol-glycerol-3-phosphate 3-phosphatidyltransferase activity"/>
    <property type="evidence" value="ECO:0007669"/>
    <property type="project" value="UniProtKB-EC"/>
</dbReference>
<comment type="similarity">
    <text evidence="2 10">Belongs to the CDP-alcohol phosphatidyltransferase class-II family.</text>
</comment>
<evidence type="ECO:0000256" key="5">
    <source>
        <dbReference type="ARBA" id="ARBA00022737"/>
    </source>
</evidence>
<comment type="subcellular location">
    <subcellularLocation>
        <location evidence="10">Mitochondrion</location>
    </subcellularLocation>
</comment>
<name>A0A4D9CUW8_9STRA</name>
<evidence type="ECO:0000256" key="6">
    <source>
        <dbReference type="ARBA" id="ARBA00023098"/>
    </source>
</evidence>
<keyword evidence="10" id="KW-0067">ATP-binding</keyword>
<evidence type="ECO:0000256" key="2">
    <source>
        <dbReference type="ARBA" id="ARBA00010682"/>
    </source>
</evidence>
<evidence type="ECO:0000256" key="9">
    <source>
        <dbReference type="ARBA" id="ARBA00048586"/>
    </source>
</evidence>
<evidence type="ECO:0000313" key="13">
    <source>
        <dbReference type="Proteomes" id="UP000355283"/>
    </source>
</evidence>
<comment type="caution">
    <text evidence="12">The sequence shown here is derived from an EMBL/GenBank/DDBJ whole genome shotgun (WGS) entry which is preliminary data.</text>
</comment>
<proteinExistence type="inferred from homology"/>
<comment type="catalytic activity">
    <reaction evidence="9 10">
        <text>a CDP-1,2-diacyl-sn-glycerol + sn-glycerol 3-phosphate = a 1,2-diacyl-sn-glycero-3-phospho-(1'-sn-glycero-3'-phosphate) + CMP + H(+)</text>
        <dbReference type="Rhea" id="RHEA:12593"/>
        <dbReference type="ChEBI" id="CHEBI:15378"/>
        <dbReference type="ChEBI" id="CHEBI:57597"/>
        <dbReference type="ChEBI" id="CHEBI:58332"/>
        <dbReference type="ChEBI" id="CHEBI:60110"/>
        <dbReference type="ChEBI" id="CHEBI:60377"/>
        <dbReference type="EC" id="2.7.8.5"/>
    </reaction>
</comment>
<evidence type="ECO:0000256" key="10">
    <source>
        <dbReference type="RuleBase" id="RU365024"/>
    </source>
</evidence>
<evidence type="ECO:0000256" key="3">
    <source>
        <dbReference type="ARBA" id="ARBA00022516"/>
    </source>
</evidence>
<comment type="pathway">
    <text evidence="1 10">Phospholipid metabolism; phosphatidylglycerol biosynthesis; phosphatidylglycerol from CDP-diacylglycerol: step 1/2.</text>
</comment>
<dbReference type="GO" id="GO:0032049">
    <property type="term" value="P:cardiolipin biosynthetic process"/>
    <property type="evidence" value="ECO:0007669"/>
    <property type="project" value="InterPro"/>
</dbReference>
<accession>A0A4D9CUW8</accession>
<dbReference type="GO" id="GO:0005739">
    <property type="term" value="C:mitochondrion"/>
    <property type="evidence" value="ECO:0007669"/>
    <property type="project" value="UniProtKB-SubCell"/>
</dbReference>
<keyword evidence="10" id="KW-0547">Nucleotide-binding</keyword>
<keyword evidence="7 10" id="KW-0594">Phospholipid biosynthesis</keyword>
<evidence type="ECO:0000256" key="8">
    <source>
        <dbReference type="ARBA" id="ARBA00023264"/>
    </source>
</evidence>
<dbReference type="EMBL" id="SDOX01000075">
    <property type="protein sequence ID" value="TFJ83052.1"/>
    <property type="molecule type" value="Genomic_DNA"/>
</dbReference>
<dbReference type="OrthoDB" id="10250191at2759"/>
<sequence length="593" mass="64753">MSYRLLRRRQHRNLLSASCLTLKPRGPPTVFISTTTTSSSRSSSFPSPSPHAFLSSLLENAHAPRTPLFPLRASSVSFLPDPPAFYQTLLDAIARSHDRITLSALYLGHGPMEQALVQHILAACHKKPNLRVQILLDHSRGTRGHRQGTSSLTTLAPLLSLTRTRPSSTSLQPQAHVALLRMPQLSGRWARRFIPSPLNEVLAVSHVKTLAFDDQEILLTGANLSHDYFSRRQDRYVHVRGPWPDFSGADGGGGRLASLPLFYHGLVETLMAFGLSPNQALAPASQGVVRDFGALKVALEGLLGGDTCVSPPSLPPSLPSSLPSSLPPTRLEDKDVCWALPTLQCAPLGIYHDERLLHAFLSPSLPPSLPASHLTLATAYLNPPSSFLHALRAWQEGGGEGRKEGGGEGGRRRLSIIAPSANTHGFAGARGLKSFIPLAYALHERRVRDHFHSALSPALPPALPPAFPLSLYRYSRPGWTFHGKGLWLLEEEGGEGGREGGREGGVRPALTVVGSSNYGYRSFERDLESQVWLMSTEPEWKRKLRRERGRLLADCAVAEAGREEGTEGGREGGLHGHRRVWAPIVTRWTRGLL</sequence>
<dbReference type="Proteomes" id="UP000355283">
    <property type="component" value="Unassembled WGS sequence"/>
</dbReference>
<keyword evidence="13" id="KW-1185">Reference proteome</keyword>
<dbReference type="CDD" id="cd09137">
    <property type="entry name" value="PLDc_PGS1_euk_2"/>
    <property type="match status" value="1"/>
</dbReference>
<keyword evidence="4 10" id="KW-0808">Transferase</keyword>
<evidence type="ECO:0000313" key="12">
    <source>
        <dbReference type="EMBL" id="TFJ83052.1"/>
    </source>
</evidence>
<dbReference type="UniPathway" id="UPA00084">
    <property type="reaction ID" value="UER00503"/>
</dbReference>
<dbReference type="EC" id="2.7.8.5" evidence="10"/>
<keyword evidence="10" id="KW-0496">Mitochondrion</keyword>
<dbReference type="InterPro" id="IPR001736">
    <property type="entry name" value="PLipase_D/transphosphatidylase"/>
</dbReference>
<evidence type="ECO:0000259" key="11">
    <source>
        <dbReference type="PROSITE" id="PS50035"/>
    </source>
</evidence>